<evidence type="ECO:0000313" key="13">
    <source>
        <dbReference type="EMBL" id="NHF61730.1"/>
    </source>
</evidence>
<feature type="domain" description="MoaB/Mog" evidence="12">
    <location>
        <begin position="185"/>
        <end position="322"/>
    </location>
</feature>
<dbReference type="Proteomes" id="UP000818266">
    <property type="component" value="Unassembled WGS sequence"/>
</dbReference>
<dbReference type="InterPro" id="IPR005111">
    <property type="entry name" value="MoeA_C_domain_IV"/>
</dbReference>
<dbReference type="GO" id="GO:0005829">
    <property type="term" value="C:cytosol"/>
    <property type="evidence" value="ECO:0007669"/>
    <property type="project" value="TreeGrafter"/>
</dbReference>
<dbReference type="EC" id="2.10.1.1" evidence="11"/>
<dbReference type="OrthoDB" id="9804758at2"/>
<dbReference type="InterPro" id="IPR036425">
    <property type="entry name" value="MoaB/Mog-like_dom_sf"/>
</dbReference>
<dbReference type="PANTHER" id="PTHR10192:SF5">
    <property type="entry name" value="GEPHYRIN"/>
    <property type="match status" value="1"/>
</dbReference>
<evidence type="ECO:0000313" key="14">
    <source>
        <dbReference type="Proteomes" id="UP000818266"/>
    </source>
</evidence>
<evidence type="ECO:0000256" key="4">
    <source>
        <dbReference type="ARBA" id="ARBA00010763"/>
    </source>
</evidence>
<dbReference type="SMART" id="SM00852">
    <property type="entry name" value="MoCF_biosynth"/>
    <property type="match status" value="1"/>
</dbReference>
<dbReference type="SUPFAM" id="SSF53218">
    <property type="entry name" value="Molybdenum cofactor biosynthesis proteins"/>
    <property type="match status" value="1"/>
</dbReference>
<comment type="cofactor">
    <cofactor evidence="1 11">
        <name>Mg(2+)</name>
        <dbReference type="ChEBI" id="CHEBI:18420"/>
    </cofactor>
</comment>
<dbReference type="InterPro" id="IPR036135">
    <property type="entry name" value="MoeA_linker/N_sf"/>
</dbReference>
<proteinExistence type="inferred from homology"/>
<keyword evidence="7 11" id="KW-0479">Metal-binding</keyword>
<comment type="caution">
    <text evidence="13">The sequence shown here is derived from an EMBL/GenBank/DDBJ whole genome shotgun (WGS) entry which is preliminary data.</text>
</comment>
<gene>
    <name evidence="13" type="ORF">FK219_000485</name>
</gene>
<dbReference type="CDD" id="cd00887">
    <property type="entry name" value="MoeA"/>
    <property type="match status" value="1"/>
</dbReference>
<dbReference type="AlphaFoldDB" id="A0A9E5MGY2"/>
<evidence type="ECO:0000256" key="8">
    <source>
        <dbReference type="ARBA" id="ARBA00022842"/>
    </source>
</evidence>
<evidence type="ECO:0000256" key="9">
    <source>
        <dbReference type="ARBA" id="ARBA00023150"/>
    </source>
</evidence>
<protein>
    <recommendedName>
        <fullName evidence="11">Molybdopterin molybdenumtransferase</fullName>
        <ecNumber evidence="11">2.10.1.1</ecNumber>
    </recommendedName>
</protein>
<keyword evidence="9 11" id="KW-0501">Molybdenum cofactor biosynthesis</keyword>
<accession>A0A9E5MGY2</accession>
<reference evidence="13 14" key="1">
    <citation type="submission" date="2019-06" db="EMBL/GenBank/DDBJ databases">
        <authorList>
            <person name="De-Chao Zhang Q."/>
        </authorList>
    </citation>
    <scope>NUCLEOTIDE SEQUENCE [LARGE SCALE GENOMIC DNA]</scope>
    <source>
        <strain evidence="13 14">KN1116</strain>
    </source>
</reference>
<sequence>MVGTSRMRSVEEHLDDILAGVRELPVESVPLDAALGRVLAREVTATTAIPPFDNSAMDGYAVRAEDVRGASDTAIVSLPVSADLPAGAAADARLEPGTAARIMTGAPVPPGADAIVPVEHTDGGTASVRVHREPTLGAHVRRAGTDLEAGATVLPPGVTLTSRAIAAAASAGRATVEVHARPRVAVISTGSELVPPGEPTRRGQIPDSNSFLLAAAVAEAGGAALRLGSVADDVDALRALLERAAREADAIVLSGGVSVGAYDVVKELLAPLGVRFGTVRMQPGKPQGFGHWLDGTPIFALPGNPVSAAVSFEVFVRPALRRLQGLPEVHRPRSTGTAEVGWRTPPGRRQYIPVTIVRDAAGAARVRPATAGGSGSHLVASLALADGLAIVDAEVEEVCHGDVVEVLDWRDQPPTA</sequence>
<dbReference type="SUPFAM" id="SSF63882">
    <property type="entry name" value="MoeA N-terminal region -like"/>
    <property type="match status" value="1"/>
</dbReference>
<dbReference type="NCBIfam" id="NF045515">
    <property type="entry name" value="Glp_gephyrin"/>
    <property type="match status" value="1"/>
</dbReference>
<comment type="catalytic activity">
    <reaction evidence="10">
        <text>adenylyl-molybdopterin + molybdate = Mo-molybdopterin + AMP + H(+)</text>
        <dbReference type="Rhea" id="RHEA:35047"/>
        <dbReference type="ChEBI" id="CHEBI:15378"/>
        <dbReference type="ChEBI" id="CHEBI:36264"/>
        <dbReference type="ChEBI" id="CHEBI:62727"/>
        <dbReference type="ChEBI" id="CHEBI:71302"/>
        <dbReference type="ChEBI" id="CHEBI:456215"/>
        <dbReference type="EC" id="2.10.1.1"/>
    </reaction>
</comment>
<dbReference type="Pfam" id="PF03454">
    <property type="entry name" value="MoeA_C"/>
    <property type="match status" value="1"/>
</dbReference>
<dbReference type="InterPro" id="IPR036688">
    <property type="entry name" value="MoeA_C_domain_IV_sf"/>
</dbReference>
<evidence type="ECO:0000256" key="10">
    <source>
        <dbReference type="ARBA" id="ARBA00047317"/>
    </source>
</evidence>
<keyword evidence="8 11" id="KW-0460">Magnesium</keyword>
<keyword evidence="6 11" id="KW-0808">Transferase</keyword>
<dbReference type="InterPro" id="IPR001453">
    <property type="entry name" value="MoaB/Mog_dom"/>
</dbReference>
<evidence type="ECO:0000256" key="2">
    <source>
        <dbReference type="ARBA" id="ARBA00002901"/>
    </source>
</evidence>
<evidence type="ECO:0000256" key="5">
    <source>
        <dbReference type="ARBA" id="ARBA00022505"/>
    </source>
</evidence>
<evidence type="ECO:0000259" key="12">
    <source>
        <dbReference type="SMART" id="SM00852"/>
    </source>
</evidence>
<dbReference type="FunFam" id="2.170.190.11:FF:000001">
    <property type="entry name" value="Molybdopterin molybdenumtransferase"/>
    <property type="match status" value="1"/>
</dbReference>
<dbReference type="EMBL" id="VIKT02000001">
    <property type="protein sequence ID" value="NHF61730.1"/>
    <property type="molecule type" value="Genomic_DNA"/>
</dbReference>
<organism evidence="13 14">
    <name type="scientific">Microcella pacifica</name>
    <dbReference type="NCBI Taxonomy" id="2591847"/>
    <lineage>
        <taxon>Bacteria</taxon>
        <taxon>Bacillati</taxon>
        <taxon>Actinomycetota</taxon>
        <taxon>Actinomycetes</taxon>
        <taxon>Micrococcales</taxon>
        <taxon>Microbacteriaceae</taxon>
        <taxon>Microcella</taxon>
    </lineage>
</organism>
<dbReference type="Gene3D" id="3.40.980.10">
    <property type="entry name" value="MoaB/Mog-like domain"/>
    <property type="match status" value="1"/>
</dbReference>
<dbReference type="GO" id="GO:0061599">
    <property type="term" value="F:molybdopterin molybdotransferase activity"/>
    <property type="evidence" value="ECO:0007669"/>
    <property type="project" value="UniProtKB-UniRule"/>
</dbReference>
<evidence type="ECO:0000256" key="11">
    <source>
        <dbReference type="RuleBase" id="RU365090"/>
    </source>
</evidence>
<dbReference type="RefSeq" id="WP_152581937.1">
    <property type="nucleotide sequence ID" value="NZ_VIKT02000001.1"/>
</dbReference>
<dbReference type="Gene3D" id="2.170.190.11">
    <property type="entry name" value="Molybdopterin biosynthesis moea protein, domain 3"/>
    <property type="match status" value="1"/>
</dbReference>
<dbReference type="SUPFAM" id="SSF63867">
    <property type="entry name" value="MoeA C-terminal domain-like"/>
    <property type="match status" value="1"/>
</dbReference>
<evidence type="ECO:0000256" key="3">
    <source>
        <dbReference type="ARBA" id="ARBA00005046"/>
    </source>
</evidence>
<reference evidence="13 14" key="2">
    <citation type="submission" date="2020-03" db="EMBL/GenBank/DDBJ databases">
        <title>Chryseoglobus sp. isolated from a deep-sea seamount.</title>
        <authorList>
            <person name="Zhang D.-C."/>
        </authorList>
    </citation>
    <scope>NUCLEOTIDE SEQUENCE [LARGE SCALE GENOMIC DNA]</scope>
    <source>
        <strain evidence="13 14">KN1116</strain>
    </source>
</reference>
<dbReference type="InterPro" id="IPR038987">
    <property type="entry name" value="MoeA-like"/>
</dbReference>
<dbReference type="NCBIfam" id="TIGR00177">
    <property type="entry name" value="molyb_syn"/>
    <property type="match status" value="1"/>
</dbReference>
<dbReference type="Pfam" id="PF03453">
    <property type="entry name" value="MoeA_N"/>
    <property type="match status" value="1"/>
</dbReference>
<comment type="function">
    <text evidence="2 11">Catalyzes the insertion of molybdate into adenylated molybdopterin with the concomitant release of AMP.</text>
</comment>
<keyword evidence="5 11" id="KW-0500">Molybdenum</keyword>
<comment type="pathway">
    <text evidence="3 11">Cofactor biosynthesis; molybdopterin biosynthesis.</text>
</comment>
<dbReference type="GO" id="GO:0046872">
    <property type="term" value="F:metal ion binding"/>
    <property type="evidence" value="ECO:0007669"/>
    <property type="project" value="UniProtKB-UniRule"/>
</dbReference>
<evidence type="ECO:0000256" key="6">
    <source>
        <dbReference type="ARBA" id="ARBA00022679"/>
    </source>
</evidence>
<dbReference type="FunFam" id="3.40.980.10:FF:000004">
    <property type="entry name" value="Molybdopterin molybdenumtransferase"/>
    <property type="match status" value="1"/>
</dbReference>
<dbReference type="InterPro" id="IPR005110">
    <property type="entry name" value="MoeA_linker/N"/>
</dbReference>
<keyword evidence="14" id="KW-1185">Reference proteome</keyword>
<name>A0A9E5MGY2_9MICO</name>
<dbReference type="Gene3D" id="2.40.340.10">
    <property type="entry name" value="MoeA, C-terminal, domain IV"/>
    <property type="match status" value="1"/>
</dbReference>
<dbReference type="Gene3D" id="3.90.105.10">
    <property type="entry name" value="Molybdopterin biosynthesis moea protein, domain 2"/>
    <property type="match status" value="1"/>
</dbReference>
<evidence type="ECO:0000256" key="7">
    <source>
        <dbReference type="ARBA" id="ARBA00022723"/>
    </source>
</evidence>
<dbReference type="PANTHER" id="PTHR10192">
    <property type="entry name" value="MOLYBDOPTERIN BIOSYNTHESIS PROTEIN"/>
    <property type="match status" value="1"/>
</dbReference>
<evidence type="ECO:0000256" key="1">
    <source>
        <dbReference type="ARBA" id="ARBA00001946"/>
    </source>
</evidence>
<comment type="similarity">
    <text evidence="4 11">Belongs to the MoeA family.</text>
</comment>
<dbReference type="Pfam" id="PF00994">
    <property type="entry name" value="MoCF_biosynth"/>
    <property type="match status" value="1"/>
</dbReference>
<dbReference type="GO" id="GO:0006777">
    <property type="term" value="P:Mo-molybdopterin cofactor biosynthetic process"/>
    <property type="evidence" value="ECO:0007669"/>
    <property type="project" value="UniProtKB-UniRule"/>
</dbReference>